<keyword evidence="2" id="KW-0175">Coiled coil</keyword>
<evidence type="ECO:0000256" key="2">
    <source>
        <dbReference type="SAM" id="Coils"/>
    </source>
</evidence>
<sequence>MAGSLGHLNIQLELDQVKFQSGINNAQGRVKRFTDTTTKQLNNIERSMNSLNRVSANLFKAGIAGFGVSQLKGFADGYTEIQNKLRLVESASISSSKGLNNVFDIALKTNQSINATSGVYQRFAQNAETLKISQAQIASLTETVSKAVAVSGASAGAADAALTQFGQALGSGILRGDEFNSVMEQTPALAKAIATGLGVTTGELRNMAKEGKLTMDVLVPALERAKESVDDQFNTRILTISAAFENLNTSTIKWIGELDKSTGASEAFAKAINEIANHLTVVASLAAGAGVIWSVGKIRTWIAASIQASAAMSAQAAATRNLSAAQQALTATGKGLGGALGFVGGPLGLLTLGLSAGVGVFLDYQQKTESARQELLSFADSLDVTTGKLANTSAAVLDGMKAKLEQSITAQKDEIKRLAEEYEKLNRIVEQGKQIAQQSGKAEDSSYLQALAKATQDLAIKKAELAKANEKLTKSEDDLKTIIGQVPISEFNDKIRSLLPSLDSSKVNIDAVGFSLEELNRIFPSAESGAASITSAVERMGAMAVLVASQFNALGFSVQNALSDKATKLIERNNRQIAINKEKDPTKKRRLQAEDNALNSGFEKGSADFSAVVDSNFALLGSQSIGKGAKGGSSRKSKASKSSGGSKVDYVKQYTDQLSEMERRLSEIRANAQDISVFGQVSQYQELNKITQDIAANGEKYAHFGADGLAKLKDMAAQIDAAQQSVAIAQFAFDNTEKLREMEFELELLGKTRQEQELIQYNHQLDLEASRLKIGMSQENIAKLDEEIAKLKERRAVIQETENQRKSDPIAGIKDGITQLDDSVNDVAGNISNITQKAFNGMSDALTDFVVTGKADFRSLAQSILKDISAMIVKMMIFNAIKSAARALGYSDGGYVGYSSRGYSSGGYTGDGGKYTPAGVVHRGEYVITKEATSRLGIGFLNHLNYGRGYANGGSVGSIPSTGYRPMAGGSISVKVINNGEPVNANVEQRQRNGETEITVELIRQIARSETNGVISNNMRSGGVFA</sequence>
<name>A0A8S5T0Z3_9CAUD</name>
<evidence type="ECO:0000313" key="6">
    <source>
        <dbReference type="EMBL" id="DAF56450.1"/>
    </source>
</evidence>
<dbReference type="GO" id="GO:0098003">
    <property type="term" value="P:viral tail assembly"/>
    <property type="evidence" value="ECO:0007669"/>
    <property type="project" value="UniProtKB-KW"/>
</dbReference>
<dbReference type="InterPro" id="IPR006431">
    <property type="entry name" value="Phage_tape_meas_C"/>
</dbReference>
<proteinExistence type="predicted"/>
<dbReference type="InterPro" id="IPR013491">
    <property type="entry name" value="Tape_meas_N"/>
</dbReference>
<feature type="coiled-coil region" evidence="2">
    <location>
        <begin position="774"/>
        <end position="804"/>
    </location>
</feature>
<keyword evidence="1" id="KW-1245">Viral tail assembly</keyword>
<protein>
    <submittedName>
        <fullName evidence="6">Tail tape measure</fullName>
    </submittedName>
</protein>
<feature type="domain" description="Bacteriophage tail tape measure C-terminal" evidence="4">
    <location>
        <begin position="811"/>
        <end position="881"/>
    </location>
</feature>
<feature type="domain" description="Tape measure protein N-terminal" evidence="5">
    <location>
        <begin position="74"/>
        <end position="260"/>
    </location>
</feature>
<evidence type="ECO:0000256" key="1">
    <source>
        <dbReference type="ARBA" id="ARBA00022465"/>
    </source>
</evidence>
<dbReference type="Pfam" id="PF20155">
    <property type="entry name" value="TMP_3"/>
    <property type="match status" value="1"/>
</dbReference>
<keyword evidence="1" id="KW-1188">Viral release from host cell</keyword>
<organism evidence="6">
    <name type="scientific">Siphoviridae sp. ctRwl19</name>
    <dbReference type="NCBI Taxonomy" id="2827871"/>
    <lineage>
        <taxon>Viruses</taxon>
        <taxon>Duplodnaviria</taxon>
        <taxon>Heunggongvirae</taxon>
        <taxon>Uroviricota</taxon>
        <taxon>Caudoviricetes</taxon>
    </lineage>
</organism>
<reference evidence="6" key="1">
    <citation type="journal article" date="2021" name="Proc. Natl. Acad. Sci. U.S.A.">
        <title>A Catalog of Tens of Thousands of Viruses from Human Metagenomes Reveals Hidden Associations with Chronic Diseases.</title>
        <authorList>
            <person name="Tisza M.J."/>
            <person name="Buck C.B."/>
        </authorList>
    </citation>
    <scope>NUCLEOTIDE SEQUENCE</scope>
    <source>
        <strain evidence="6">CtRwl19</strain>
    </source>
</reference>
<evidence type="ECO:0000259" key="4">
    <source>
        <dbReference type="Pfam" id="PF09718"/>
    </source>
</evidence>
<dbReference type="NCBIfam" id="TIGR01541">
    <property type="entry name" value="tape_meas_lam_C"/>
    <property type="match status" value="1"/>
</dbReference>
<dbReference type="EMBL" id="BK032716">
    <property type="protein sequence ID" value="DAF56450.1"/>
    <property type="molecule type" value="Genomic_DNA"/>
</dbReference>
<dbReference type="Pfam" id="PF09718">
    <property type="entry name" value="Tape_meas_lam_C"/>
    <property type="match status" value="1"/>
</dbReference>
<evidence type="ECO:0000259" key="5">
    <source>
        <dbReference type="Pfam" id="PF20155"/>
    </source>
</evidence>
<evidence type="ECO:0000256" key="3">
    <source>
        <dbReference type="SAM" id="MobiDB-lite"/>
    </source>
</evidence>
<feature type="region of interest" description="Disordered" evidence="3">
    <location>
        <begin position="626"/>
        <end position="646"/>
    </location>
</feature>
<accession>A0A8S5T0Z3</accession>
<dbReference type="NCBIfam" id="TIGR02675">
    <property type="entry name" value="tape_meas_nterm"/>
    <property type="match status" value="1"/>
</dbReference>
<feature type="coiled-coil region" evidence="2">
    <location>
        <begin position="401"/>
        <end position="485"/>
    </location>
</feature>